<dbReference type="CDD" id="cd04301">
    <property type="entry name" value="NAT_SF"/>
    <property type="match status" value="1"/>
</dbReference>
<comment type="caution">
    <text evidence="4">The sequence shown here is derived from an EMBL/GenBank/DDBJ whole genome shotgun (WGS) entry which is preliminary data.</text>
</comment>
<dbReference type="InterPro" id="IPR016181">
    <property type="entry name" value="Acyl_CoA_acyltransferase"/>
</dbReference>
<gene>
    <name evidence="4" type="ORF">Aph01nite_10210</name>
</gene>
<dbReference type="SUPFAM" id="SSF55729">
    <property type="entry name" value="Acyl-CoA N-acyltransferases (Nat)"/>
    <property type="match status" value="1"/>
</dbReference>
<evidence type="ECO:0000313" key="4">
    <source>
        <dbReference type="EMBL" id="GIH22711.1"/>
    </source>
</evidence>
<dbReference type="PROSITE" id="PS51186">
    <property type="entry name" value="GNAT"/>
    <property type="match status" value="1"/>
</dbReference>
<dbReference type="EMBL" id="BOOA01000006">
    <property type="protein sequence ID" value="GIH22711.1"/>
    <property type="molecule type" value="Genomic_DNA"/>
</dbReference>
<feature type="domain" description="N-acetyltransferase" evidence="3">
    <location>
        <begin position="3"/>
        <end position="162"/>
    </location>
</feature>
<dbReference type="InterPro" id="IPR000182">
    <property type="entry name" value="GNAT_dom"/>
</dbReference>
<evidence type="ECO:0000256" key="1">
    <source>
        <dbReference type="ARBA" id="ARBA00022679"/>
    </source>
</evidence>
<dbReference type="PANTHER" id="PTHR43877">
    <property type="entry name" value="AMINOALKYLPHOSPHONATE N-ACETYLTRANSFERASE-RELATED-RELATED"/>
    <property type="match status" value="1"/>
</dbReference>
<dbReference type="GO" id="GO:0016747">
    <property type="term" value="F:acyltransferase activity, transferring groups other than amino-acyl groups"/>
    <property type="evidence" value="ECO:0007669"/>
    <property type="project" value="InterPro"/>
</dbReference>
<keyword evidence="2" id="KW-0012">Acyltransferase</keyword>
<accession>A0A919UII1</accession>
<keyword evidence="1" id="KW-0808">Transferase</keyword>
<evidence type="ECO:0000256" key="2">
    <source>
        <dbReference type="ARBA" id="ARBA00023315"/>
    </source>
</evidence>
<name>A0A919UII1_9ACTN</name>
<reference evidence="4" key="1">
    <citation type="submission" date="2021-01" db="EMBL/GenBank/DDBJ databases">
        <title>Whole genome shotgun sequence of Acrocarpospora phusangensis NBRC 108782.</title>
        <authorList>
            <person name="Komaki H."/>
            <person name="Tamura T."/>
        </authorList>
    </citation>
    <scope>NUCLEOTIDE SEQUENCE</scope>
    <source>
        <strain evidence="4">NBRC 108782</strain>
    </source>
</reference>
<sequence>MPVTLVPATEVAAFLPAVADVGGQVFTRAPWREPYAQARAVAARLRADAARPGFVLAVAMAGEELVGFAYGHRCSALAVTAGCPRGADFTLKELGVLPDFRGQGIGAALHDRVLSASGGGPWWLATHPAATAALGLYRRRGWQAVAAQPAATSRLIMRKTRHIDPAQTVFAMR</sequence>
<dbReference type="AlphaFoldDB" id="A0A919UII1"/>
<organism evidence="4 5">
    <name type="scientific">Acrocarpospora phusangensis</name>
    <dbReference type="NCBI Taxonomy" id="1070424"/>
    <lineage>
        <taxon>Bacteria</taxon>
        <taxon>Bacillati</taxon>
        <taxon>Actinomycetota</taxon>
        <taxon>Actinomycetes</taxon>
        <taxon>Streptosporangiales</taxon>
        <taxon>Streptosporangiaceae</taxon>
        <taxon>Acrocarpospora</taxon>
    </lineage>
</organism>
<dbReference type="Proteomes" id="UP000640052">
    <property type="component" value="Unassembled WGS sequence"/>
</dbReference>
<evidence type="ECO:0000313" key="5">
    <source>
        <dbReference type="Proteomes" id="UP000640052"/>
    </source>
</evidence>
<protein>
    <recommendedName>
        <fullName evidence="3">N-acetyltransferase domain-containing protein</fullName>
    </recommendedName>
</protein>
<dbReference type="Pfam" id="PF00583">
    <property type="entry name" value="Acetyltransf_1"/>
    <property type="match status" value="1"/>
</dbReference>
<keyword evidence="5" id="KW-1185">Reference proteome</keyword>
<proteinExistence type="predicted"/>
<dbReference type="Gene3D" id="3.40.630.30">
    <property type="match status" value="1"/>
</dbReference>
<evidence type="ECO:0000259" key="3">
    <source>
        <dbReference type="PROSITE" id="PS51186"/>
    </source>
</evidence>
<dbReference type="InterPro" id="IPR050832">
    <property type="entry name" value="Bact_Acetyltransf"/>
</dbReference>